<dbReference type="Gramene" id="KCW62150">
    <property type="protein sequence ID" value="KCW62150"/>
    <property type="gene ID" value="EUGRSUZ_H04811"/>
</dbReference>
<dbReference type="InParanoid" id="A0A059B909"/>
<sequence length="384" mass="41514">MSGDGFRDGRPALGDVTNRPAKRGFSLVFDDHLPGAKSRDGRGKCRIDGGGGDAAFAKQVCLGVENLVKEKCSTGREADRVEKGAAIPLLVKDKEARGSSPAHDKFSGAGDNLFSAAVHNLPSRSQELLNASHSNPKVSGIEMNAQSVVEVGDASRDSCTSIVSTMSIQAGGQSSDGLKVHDDSADVVKEVDVDPIRESTAQGPVTQVVSNCDEGLRIGKLASNASGSIEWSRLPNSQGLKNFELIRCQTSEGNGRDNLCAEEDPLKSCCCSFCLKAAHMWSDLHYQDIKGRITAVSKSRKEASSLAQKIGTVKDVIHVPGNSDNSPNLEYALTNQWRSLFLHMEDILVHEGRELQSSYCELKDMREKCKMDLESTNRMPLNRH</sequence>
<dbReference type="OMA" id="CKTELEM"/>
<dbReference type="FunCoup" id="A0A059B909">
    <property type="interactions" value="1774"/>
</dbReference>
<dbReference type="PANTHER" id="PTHR33924:SF1">
    <property type="entry name" value="DNA-DIRECTED RNA POLYMERASE SUBUNIT BETA"/>
    <property type="match status" value="1"/>
</dbReference>
<evidence type="ECO:0000313" key="1">
    <source>
        <dbReference type="EMBL" id="KCW62150.1"/>
    </source>
</evidence>
<reference evidence="1" key="1">
    <citation type="submission" date="2013-07" db="EMBL/GenBank/DDBJ databases">
        <title>The genome of Eucalyptus grandis.</title>
        <authorList>
            <person name="Schmutz J."/>
            <person name="Hayes R."/>
            <person name="Myburg A."/>
            <person name="Tuskan G."/>
            <person name="Grattapaglia D."/>
            <person name="Rokhsar D.S."/>
        </authorList>
    </citation>
    <scope>NUCLEOTIDE SEQUENCE</scope>
    <source>
        <tissue evidence="1">Leaf extractions</tissue>
    </source>
</reference>
<dbReference type="STRING" id="71139.A0A059B909"/>
<name>A0A059B909_EUCGR</name>
<organism evidence="1">
    <name type="scientific">Eucalyptus grandis</name>
    <name type="common">Flooded gum</name>
    <dbReference type="NCBI Taxonomy" id="71139"/>
    <lineage>
        <taxon>Eukaryota</taxon>
        <taxon>Viridiplantae</taxon>
        <taxon>Streptophyta</taxon>
        <taxon>Embryophyta</taxon>
        <taxon>Tracheophyta</taxon>
        <taxon>Spermatophyta</taxon>
        <taxon>Magnoliopsida</taxon>
        <taxon>eudicotyledons</taxon>
        <taxon>Gunneridae</taxon>
        <taxon>Pentapetalae</taxon>
        <taxon>rosids</taxon>
        <taxon>malvids</taxon>
        <taxon>Myrtales</taxon>
        <taxon>Myrtaceae</taxon>
        <taxon>Myrtoideae</taxon>
        <taxon>Eucalypteae</taxon>
        <taxon>Eucalyptus</taxon>
    </lineage>
</organism>
<dbReference type="EMBL" id="KK198760">
    <property type="protein sequence ID" value="KCW62150.1"/>
    <property type="molecule type" value="Genomic_DNA"/>
</dbReference>
<dbReference type="eggNOG" id="ENOG502RXYB">
    <property type="taxonomic scope" value="Eukaryota"/>
</dbReference>
<accession>A0A059B909</accession>
<dbReference type="AlphaFoldDB" id="A0A059B909"/>
<protein>
    <submittedName>
        <fullName evidence="1">Uncharacterized protein</fullName>
    </submittedName>
</protein>
<proteinExistence type="predicted"/>
<dbReference type="PANTHER" id="PTHR33924">
    <property type="entry name" value="CATION-TRANSPORTING ATPASE"/>
    <property type="match status" value="1"/>
</dbReference>
<gene>
    <name evidence="1" type="ORF">EUGRSUZ_H04811</name>
</gene>